<feature type="domain" description="AP2/ERF" evidence="6">
    <location>
        <begin position="34"/>
        <end position="92"/>
    </location>
</feature>
<comment type="subcellular location">
    <subcellularLocation>
        <location evidence="1">Nucleus</location>
    </subcellularLocation>
</comment>
<evidence type="ECO:0000259" key="6">
    <source>
        <dbReference type="PROSITE" id="PS51032"/>
    </source>
</evidence>
<dbReference type="GO" id="GO:0003700">
    <property type="term" value="F:DNA-binding transcription factor activity"/>
    <property type="evidence" value="ECO:0007669"/>
    <property type="project" value="InterPro"/>
</dbReference>
<dbReference type="GO" id="GO:0005634">
    <property type="term" value="C:nucleus"/>
    <property type="evidence" value="ECO:0007669"/>
    <property type="project" value="UniProtKB-SubCell"/>
</dbReference>
<dbReference type="PRINTS" id="PR00367">
    <property type="entry name" value="ETHRSPELEMNT"/>
</dbReference>
<evidence type="ECO:0000313" key="7">
    <source>
        <dbReference type="EMBL" id="CAA3000859.1"/>
    </source>
</evidence>
<dbReference type="GO" id="GO:0009873">
    <property type="term" value="P:ethylene-activated signaling pathway"/>
    <property type="evidence" value="ECO:0007669"/>
    <property type="project" value="InterPro"/>
</dbReference>
<dbReference type="CDD" id="cd00018">
    <property type="entry name" value="AP2"/>
    <property type="match status" value="1"/>
</dbReference>
<evidence type="ECO:0000256" key="4">
    <source>
        <dbReference type="ARBA" id="ARBA00023163"/>
    </source>
</evidence>
<reference evidence="7 8" key="1">
    <citation type="submission" date="2019-12" db="EMBL/GenBank/DDBJ databases">
        <authorList>
            <person name="Alioto T."/>
            <person name="Alioto T."/>
            <person name="Gomez Garrido J."/>
        </authorList>
    </citation>
    <scope>NUCLEOTIDE SEQUENCE [LARGE SCALE GENOMIC DNA]</scope>
</reference>
<evidence type="ECO:0000313" key="8">
    <source>
        <dbReference type="Proteomes" id="UP000594638"/>
    </source>
</evidence>
<accession>A0A8S0T9R7</accession>
<name>A0A8S0T9R7_OLEEU</name>
<dbReference type="InterPro" id="IPR016177">
    <property type="entry name" value="DNA-bd_dom_sf"/>
</dbReference>
<keyword evidence="3" id="KW-0238">DNA-binding</keyword>
<organism evidence="7 8">
    <name type="scientific">Olea europaea subsp. europaea</name>
    <dbReference type="NCBI Taxonomy" id="158383"/>
    <lineage>
        <taxon>Eukaryota</taxon>
        <taxon>Viridiplantae</taxon>
        <taxon>Streptophyta</taxon>
        <taxon>Embryophyta</taxon>
        <taxon>Tracheophyta</taxon>
        <taxon>Spermatophyta</taxon>
        <taxon>Magnoliopsida</taxon>
        <taxon>eudicotyledons</taxon>
        <taxon>Gunneridae</taxon>
        <taxon>Pentapetalae</taxon>
        <taxon>asterids</taxon>
        <taxon>lamiids</taxon>
        <taxon>Lamiales</taxon>
        <taxon>Oleaceae</taxon>
        <taxon>Oleeae</taxon>
        <taxon>Olea</taxon>
    </lineage>
</organism>
<dbReference type="SUPFAM" id="SSF54171">
    <property type="entry name" value="DNA-binding domain"/>
    <property type="match status" value="1"/>
</dbReference>
<comment type="caution">
    <text evidence="7">The sequence shown here is derived from an EMBL/GenBank/DDBJ whole genome shotgun (WGS) entry which is preliminary data.</text>
</comment>
<dbReference type="InterPro" id="IPR044808">
    <property type="entry name" value="ERF_plant"/>
</dbReference>
<dbReference type="AlphaFoldDB" id="A0A8S0T9R7"/>
<dbReference type="PANTHER" id="PTHR31190:SF287">
    <property type="entry name" value="DEVELOPMENT RELATED ERF PROTEIN"/>
    <property type="match status" value="1"/>
</dbReference>
<keyword evidence="2" id="KW-0805">Transcription regulation</keyword>
<dbReference type="OrthoDB" id="907488at2759"/>
<dbReference type="Gene3D" id="3.30.730.10">
    <property type="entry name" value="AP2/ERF domain"/>
    <property type="match status" value="1"/>
</dbReference>
<protein>
    <submittedName>
        <fullName evidence="7">Ethylene-responsive transcription factor 5-like</fullName>
    </submittedName>
</protein>
<dbReference type="InterPro" id="IPR036955">
    <property type="entry name" value="AP2/ERF_dom_sf"/>
</dbReference>
<dbReference type="GO" id="GO:0003677">
    <property type="term" value="F:DNA binding"/>
    <property type="evidence" value="ECO:0007669"/>
    <property type="project" value="UniProtKB-KW"/>
</dbReference>
<dbReference type="Pfam" id="PF00847">
    <property type="entry name" value="AP2"/>
    <property type="match status" value="1"/>
</dbReference>
<dbReference type="InterPro" id="IPR001471">
    <property type="entry name" value="AP2/ERF_dom"/>
</dbReference>
<keyword evidence="8" id="KW-1185">Reference proteome</keyword>
<dbReference type="PANTHER" id="PTHR31190">
    <property type="entry name" value="DNA-BINDING DOMAIN"/>
    <property type="match status" value="1"/>
</dbReference>
<sequence length="112" mass="12890">MRSLKIEWSPVGKFEWINVSESTGKNLDVEENRNYRGVQKQPWGKYEAEIWDPNRHGRLIWLGKFDTTIEGAKAYDKAAFIMRGCKAIGNSPLDIQTKVFKSRADINVGSNW</sequence>
<evidence type="ECO:0000256" key="2">
    <source>
        <dbReference type="ARBA" id="ARBA00023015"/>
    </source>
</evidence>
<gene>
    <name evidence="7" type="ORF">OLEA9_A022384</name>
</gene>
<keyword evidence="4" id="KW-0804">Transcription</keyword>
<evidence type="ECO:0000256" key="3">
    <source>
        <dbReference type="ARBA" id="ARBA00023125"/>
    </source>
</evidence>
<proteinExistence type="predicted"/>
<dbReference type="Gramene" id="OE9A022384T1">
    <property type="protein sequence ID" value="OE9A022384C1"/>
    <property type="gene ID" value="OE9A022384"/>
</dbReference>
<keyword evidence="5" id="KW-0539">Nucleus</keyword>
<evidence type="ECO:0000256" key="5">
    <source>
        <dbReference type="ARBA" id="ARBA00023242"/>
    </source>
</evidence>
<dbReference type="EMBL" id="CACTIH010005717">
    <property type="protein sequence ID" value="CAA3000859.1"/>
    <property type="molecule type" value="Genomic_DNA"/>
</dbReference>
<evidence type="ECO:0000256" key="1">
    <source>
        <dbReference type="ARBA" id="ARBA00004123"/>
    </source>
</evidence>
<dbReference type="Proteomes" id="UP000594638">
    <property type="component" value="Unassembled WGS sequence"/>
</dbReference>
<dbReference type="PROSITE" id="PS51032">
    <property type="entry name" value="AP2_ERF"/>
    <property type="match status" value="1"/>
</dbReference>
<dbReference type="SMART" id="SM00380">
    <property type="entry name" value="AP2"/>
    <property type="match status" value="1"/>
</dbReference>